<sequence length="292" mass="32954">MLNGVVGLREEKVKGVCLTGLRAEINECIAYADALRAEGIDARVVVETVAREEAETSVRDMVKVRVDRVMHLVVSDDNPGHAQEEGAVEVIESIQRDQGHMIVATGQQSAVQLERITELERDNTRLRGMLDFASQRVTRFQHRELRVQREMRQIWRLQFYGRVWIGRNEGVNGNGNDDGNGGRNGNENGNGNGGGNGYENHNVNFGGFRPVARECTYQDFLKCQPLNFKGMEGVVGLTRWFDKIETVFHISNCPQKNQVKYAACTLLDSALTWWNTYKRMIGIEAAYAMTWT</sequence>
<dbReference type="EMBL" id="BQNB010009451">
    <property type="protein sequence ID" value="GJS63725.1"/>
    <property type="molecule type" value="Genomic_DNA"/>
</dbReference>
<feature type="region of interest" description="Disordered" evidence="1">
    <location>
        <begin position="170"/>
        <end position="196"/>
    </location>
</feature>
<dbReference type="Gene3D" id="3.40.50.620">
    <property type="entry name" value="HUPs"/>
    <property type="match status" value="1"/>
</dbReference>
<keyword evidence="2" id="KW-0548">Nucleotidyltransferase</keyword>
<dbReference type="Proteomes" id="UP001151760">
    <property type="component" value="Unassembled WGS sequence"/>
</dbReference>
<keyword evidence="2" id="KW-0808">Transferase</keyword>
<reference evidence="2" key="2">
    <citation type="submission" date="2022-01" db="EMBL/GenBank/DDBJ databases">
        <authorList>
            <person name="Yamashiro T."/>
            <person name="Shiraishi A."/>
            <person name="Satake H."/>
            <person name="Nakayama K."/>
        </authorList>
    </citation>
    <scope>NUCLEOTIDE SEQUENCE</scope>
</reference>
<gene>
    <name evidence="2" type="ORF">Tco_0678289</name>
</gene>
<evidence type="ECO:0000313" key="2">
    <source>
        <dbReference type="EMBL" id="GJS63725.1"/>
    </source>
</evidence>
<evidence type="ECO:0000256" key="1">
    <source>
        <dbReference type="SAM" id="MobiDB-lite"/>
    </source>
</evidence>
<feature type="compositionally biased region" description="Gly residues" evidence="1">
    <location>
        <begin position="172"/>
        <end position="196"/>
    </location>
</feature>
<keyword evidence="3" id="KW-1185">Reference proteome</keyword>
<keyword evidence="2" id="KW-0695">RNA-directed DNA polymerase</keyword>
<protein>
    <submittedName>
        <fullName evidence="2">Reverse transcriptase domain-containing protein</fullName>
    </submittedName>
</protein>
<organism evidence="2 3">
    <name type="scientific">Tanacetum coccineum</name>
    <dbReference type="NCBI Taxonomy" id="301880"/>
    <lineage>
        <taxon>Eukaryota</taxon>
        <taxon>Viridiplantae</taxon>
        <taxon>Streptophyta</taxon>
        <taxon>Embryophyta</taxon>
        <taxon>Tracheophyta</taxon>
        <taxon>Spermatophyta</taxon>
        <taxon>Magnoliopsida</taxon>
        <taxon>eudicotyledons</taxon>
        <taxon>Gunneridae</taxon>
        <taxon>Pentapetalae</taxon>
        <taxon>asterids</taxon>
        <taxon>campanulids</taxon>
        <taxon>Asterales</taxon>
        <taxon>Asteraceae</taxon>
        <taxon>Asteroideae</taxon>
        <taxon>Anthemideae</taxon>
        <taxon>Anthemidinae</taxon>
        <taxon>Tanacetum</taxon>
    </lineage>
</organism>
<proteinExistence type="predicted"/>
<dbReference type="GO" id="GO:0003964">
    <property type="term" value="F:RNA-directed DNA polymerase activity"/>
    <property type="evidence" value="ECO:0007669"/>
    <property type="project" value="UniProtKB-KW"/>
</dbReference>
<name>A0ABQ4XF88_9ASTR</name>
<comment type="caution">
    <text evidence="2">The sequence shown here is derived from an EMBL/GenBank/DDBJ whole genome shotgun (WGS) entry which is preliminary data.</text>
</comment>
<reference evidence="2" key="1">
    <citation type="journal article" date="2022" name="Int. J. Mol. Sci.">
        <title>Draft Genome of Tanacetum Coccineum: Genomic Comparison of Closely Related Tanacetum-Family Plants.</title>
        <authorList>
            <person name="Yamashiro T."/>
            <person name="Shiraishi A."/>
            <person name="Nakayama K."/>
            <person name="Satake H."/>
        </authorList>
    </citation>
    <scope>NUCLEOTIDE SEQUENCE</scope>
</reference>
<dbReference type="InterPro" id="IPR014729">
    <property type="entry name" value="Rossmann-like_a/b/a_fold"/>
</dbReference>
<accession>A0ABQ4XF88</accession>
<evidence type="ECO:0000313" key="3">
    <source>
        <dbReference type="Proteomes" id="UP001151760"/>
    </source>
</evidence>